<dbReference type="Proteomes" id="UP000504693">
    <property type="component" value="Chromosome"/>
</dbReference>
<accession>A0A7D3XY54</accession>
<proteinExistence type="predicted"/>
<dbReference type="RefSeq" id="WP_173212265.1">
    <property type="nucleotide sequence ID" value="NZ_CP053921.1"/>
</dbReference>
<evidence type="ECO:0000313" key="2">
    <source>
        <dbReference type="EMBL" id="QKG70332.1"/>
    </source>
</evidence>
<dbReference type="PROSITE" id="PS51257">
    <property type="entry name" value="PROKAR_LIPOPROTEIN"/>
    <property type="match status" value="1"/>
</dbReference>
<sequence>MRRIALLSLSLALAACGSSNEGTLTDEDGDRVGTYEIDGGETKASITDQDGTVTTLRAGEQVPVELPQGFSIAPGFKVLNNTHVERDGGSFVLLTLQGDAPVEEVIAFYRKQAEAAGIEVTVSIPTGESTTIAGEGKDGLAFSAMASRSGDKTAVQLTLTQGLK</sequence>
<feature type="chain" id="PRO_5029018906" evidence="1">
    <location>
        <begin position="22"/>
        <end position="164"/>
    </location>
</feature>
<evidence type="ECO:0000313" key="3">
    <source>
        <dbReference type="Proteomes" id="UP000504693"/>
    </source>
</evidence>
<dbReference type="KEGG" id="emv:HQR01_02520"/>
<dbReference type="EMBL" id="CP053921">
    <property type="protein sequence ID" value="QKG70332.1"/>
    <property type="molecule type" value="Genomic_DNA"/>
</dbReference>
<organism evidence="2 3">
    <name type="scientific">Erythrobacter mangrovi</name>
    <dbReference type="NCBI Taxonomy" id="2739433"/>
    <lineage>
        <taxon>Bacteria</taxon>
        <taxon>Pseudomonadati</taxon>
        <taxon>Pseudomonadota</taxon>
        <taxon>Alphaproteobacteria</taxon>
        <taxon>Sphingomonadales</taxon>
        <taxon>Erythrobacteraceae</taxon>
        <taxon>Erythrobacter/Porphyrobacter group</taxon>
        <taxon>Erythrobacter</taxon>
    </lineage>
</organism>
<keyword evidence="1" id="KW-0732">Signal</keyword>
<reference evidence="2 3" key="1">
    <citation type="submission" date="2020-05" db="EMBL/GenBank/DDBJ databases">
        <title>Erythrobacter mangrovi sp. nov., isolated from rhizosphere soil of mangrove plant (Kandelia candel).</title>
        <authorList>
            <person name="Ye Y.H."/>
        </authorList>
    </citation>
    <scope>NUCLEOTIDE SEQUENCE [LARGE SCALE GENOMIC DNA]</scope>
    <source>
        <strain evidence="2 3">EB310</strain>
    </source>
</reference>
<evidence type="ECO:0000256" key="1">
    <source>
        <dbReference type="SAM" id="SignalP"/>
    </source>
</evidence>
<protein>
    <submittedName>
        <fullName evidence="2">Uncharacterized protein</fullName>
    </submittedName>
</protein>
<gene>
    <name evidence="2" type="ORF">HQR01_02520</name>
</gene>
<name>A0A7D3XY54_9SPHN</name>
<feature type="signal peptide" evidence="1">
    <location>
        <begin position="1"/>
        <end position="21"/>
    </location>
</feature>
<keyword evidence="3" id="KW-1185">Reference proteome</keyword>
<dbReference type="AlphaFoldDB" id="A0A7D3XY54"/>